<gene>
    <name evidence="3" type="ORF">L2Y54_16895</name>
</gene>
<keyword evidence="4" id="KW-1185">Reference proteome</keyword>
<keyword evidence="1" id="KW-0732">Signal</keyword>
<dbReference type="EMBL" id="CP091244">
    <property type="protein sequence ID" value="UJS23599.1"/>
    <property type="molecule type" value="Genomic_DNA"/>
</dbReference>
<dbReference type="InterPro" id="IPR007730">
    <property type="entry name" value="SPOR-like_dom"/>
</dbReference>
<dbReference type="PROSITE" id="PS51257">
    <property type="entry name" value="PROKAR_LIPOPROTEIN"/>
    <property type="match status" value="1"/>
</dbReference>
<dbReference type="InterPro" id="IPR036680">
    <property type="entry name" value="SPOR-like_sf"/>
</dbReference>
<name>A0ABY3SWS4_9GAMM</name>
<accession>A0ABY3SWS4</accession>
<evidence type="ECO:0000259" key="2">
    <source>
        <dbReference type="PROSITE" id="PS51724"/>
    </source>
</evidence>
<evidence type="ECO:0000256" key="1">
    <source>
        <dbReference type="SAM" id="SignalP"/>
    </source>
</evidence>
<dbReference type="Proteomes" id="UP001054801">
    <property type="component" value="Chromosome"/>
</dbReference>
<protein>
    <submittedName>
        <fullName evidence="3">SPOR domain-containing protein</fullName>
    </submittedName>
</protein>
<evidence type="ECO:0000313" key="3">
    <source>
        <dbReference type="EMBL" id="UJS23599.1"/>
    </source>
</evidence>
<feature type="signal peptide" evidence="1">
    <location>
        <begin position="1"/>
        <end position="27"/>
    </location>
</feature>
<sequence length="195" mass="19528">MNNQMKMGAVALTLATLMAGCAPVPNANTQAGATTGGDYAPYNSNTYGTTTGGTDYGYGTTTAPPANTGTTSNTSYYDYGAGSASTGSSYGSGSAGSGTGSTGSYYDYTAPGGSSSGGGYSNSAGGSFAVQVVASQNRGTAEAMRSQMQSAGFNAVVDQVGGYYKVRVPFSSESEAKANLSRIRSSVPDAFYTVR</sequence>
<feature type="domain" description="SPOR" evidence="2">
    <location>
        <begin position="122"/>
        <end position="195"/>
    </location>
</feature>
<dbReference type="Pfam" id="PF05036">
    <property type="entry name" value="SPOR"/>
    <property type="match status" value="1"/>
</dbReference>
<reference evidence="3" key="1">
    <citation type="journal article" date="2022" name="Microorganisms">
        <title>Two New Species of Filamentous Sulfur Bacteria of the Genus Thiothrix, Thiothrix winogradskyi sp. nov. and 'Candidatus Thiothrix sulfatifontis' sp. nov.</title>
        <authorList>
            <person name="Ravin N.V."/>
            <person name="Rossetti S."/>
            <person name="Beletsky A.V."/>
            <person name="Kadnikov V.V."/>
            <person name="Rudenko T.S."/>
            <person name="Smolyakov D.D."/>
            <person name="Moskvitina M.I."/>
            <person name="Gureeva M.V."/>
            <person name="Mardanov A.V."/>
            <person name="Grabovich M.Y."/>
        </authorList>
    </citation>
    <scope>NUCLEOTIDE SEQUENCE</scope>
    <source>
        <strain evidence="3">CT3</strain>
    </source>
</reference>
<evidence type="ECO:0000313" key="4">
    <source>
        <dbReference type="Proteomes" id="UP001054801"/>
    </source>
</evidence>
<dbReference type="PROSITE" id="PS51724">
    <property type="entry name" value="SPOR"/>
    <property type="match status" value="1"/>
</dbReference>
<organism evidence="3 4">
    <name type="scientific">Thiothrix winogradskyi</name>
    <dbReference type="NCBI Taxonomy" id="96472"/>
    <lineage>
        <taxon>Bacteria</taxon>
        <taxon>Pseudomonadati</taxon>
        <taxon>Pseudomonadota</taxon>
        <taxon>Gammaproteobacteria</taxon>
        <taxon>Thiotrichales</taxon>
        <taxon>Thiotrichaceae</taxon>
        <taxon>Thiothrix</taxon>
    </lineage>
</organism>
<dbReference type="Gene3D" id="3.30.70.1070">
    <property type="entry name" value="Sporulation related repeat"/>
    <property type="match status" value="1"/>
</dbReference>
<dbReference type="RefSeq" id="WP_236497793.1">
    <property type="nucleotide sequence ID" value="NZ_CP091244.1"/>
</dbReference>
<feature type="chain" id="PRO_5046564517" evidence="1">
    <location>
        <begin position="28"/>
        <end position="195"/>
    </location>
</feature>
<dbReference type="SUPFAM" id="SSF110997">
    <property type="entry name" value="Sporulation related repeat"/>
    <property type="match status" value="1"/>
</dbReference>
<proteinExistence type="predicted"/>